<protein>
    <submittedName>
        <fullName evidence="3">Uncharacterized protein</fullName>
    </submittedName>
</protein>
<keyword evidence="2" id="KW-1133">Transmembrane helix</keyword>
<comment type="caution">
    <text evidence="3">The sequence shown here is derived from an EMBL/GenBank/DDBJ whole genome shotgun (WGS) entry which is preliminary data.</text>
</comment>
<reference evidence="3 4" key="1">
    <citation type="submission" date="2020-05" db="EMBL/GenBank/DDBJ databases">
        <title>Identification and distribution of gene clusters putatively required for synthesis of sphingolipid metabolism inhibitors in phylogenetically diverse species of the filamentous fungus Fusarium.</title>
        <authorList>
            <person name="Kim H.-S."/>
            <person name="Busman M."/>
            <person name="Brown D.W."/>
            <person name="Divon H."/>
            <person name="Uhlig S."/>
            <person name="Proctor R.H."/>
        </authorList>
    </citation>
    <scope>NUCLEOTIDE SEQUENCE [LARGE SCALE GENOMIC DNA]</scope>
    <source>
        <strain evidence="3 4">NRRL 20693</strain>
    </source>
</reference>
<keyword evidence="2" id="KW-0472">Membrane</keyword>
<proteinExistence type="predicted"/>
<keyword evidence="2" id="KW-0812">Transmembrane</keyword>
<feature type="compositionally biased region" description="Low complexity" evidence="1">
    <location>
        <begin position="121"/>
        <end position="131"/>
    </location>
</feature>
<accession>A0A8H5TNS0</accession>
<sequence>MPNYQGTTARLRRTFHYPEEDSTDSQPEALDEQEQEEYIAQLAIENAARDVQFRRLLLAIPLLATIPYLPALINPPTALFALLSLTSLFSTAYLLHHQPPNSSGIPFLDNWARPKTPRPTRPSSLSTRESSGVFDDDDDDEDEVEDVPYVPRGRPRQRRTSFSYIERRSPLEIYLPYLNFGLGIILILMAWAIGRVKGEAVWPGMGYLPLVVYGIVLVSKMVMGSVDPEKELSSLKYDYKGA</sequence>
<feature type="transmembrane region" description="Helical" evidence="2">
    <location>
        <begin position="174"/>
        <end position="194"/>
    </location>
</feature>
<evidence type="ECO:0000313" key="3">
    <source>
        <dbReference type="EMBL" id="KAF5672434.1"/>
    </source>
</evidence>
<name>A0A8H5TNS0_FUSHE</name>
<evidence type="ECO:0000313" key="4">
    <source>
        <dbReference type="Proteomes" id="UP000567885"/>
    </source>
</evidence>
<evidence type="ECO:0000256" key="2">
    <source>
        <dbReference type="SAM" id="Phobius"/>
    </source>
</evidence>
<dbReference type="OrthoDB" id="3358048at2759"/>
<dbReference type="Proteomes" id="UP000567885">
    <property type="component" value="Unassembled WGS sequence"/>
</dbReference>
<gene>
    <name evidence="3" type="ORF">FHETE_3737</name>
</gene>
<feature type="transmembrane region" description="Helical" evidence="2">
    <location>
        <begin position="79"/>
        <end position="95"/>
    </location>
</feature>
<feature type="transmembrane region" description="Helical" evidence="2">
    <location>
        <begin position="56"/>
        <end position="73"/>
    </location>
</feature>
<feature type="compositionally biased region" description="Acidic residues" evidence="1">
    <location>
        <begin position="134"/>
        <end position="146"/>
    </location>
</feature>
<dbReference type="AlphaFoldDB" id="A0A8H5TNS0"/>
<evidence type="ECO:0000256" key="1">
    <source>
        <dbReference type="SAM" id="MobiDB-lite"/>
    </source>
</evidence>
<organism evidence="3 4">
    <name type="scientific">Fusarium heterosporum</name>
    <dbReference type="NCBI Taxonomy" id="42747"/>
    <lineage>
        <taxon>Eukaryota</taxon>
        <taxon>Fungi</taxon>
        <taxon>Dikarya</taxon>
        <taxon>Ascomycota</taxon>
        <taxon>Pezizomycotina</taxon>
        <taxon>Sordariomycetes</taxon>
        <taxon>Hypocreomycetidae</taxon>
        <taxon>Hypocreales</taxon>
        <taxon>Nectriaceae</taxon>
        <taxon>Fusarium</taxon>
        <taxon>Fusarium heterosporum species complex</taxon>
    </lineage>
</organism>
<keyword evidence="4" id="KW-1185">Reference proteome</keyword>
<feature type="transmembrane region" description="Helical" evidence="2">
    <location>
        <begin position="206"/>
        <end position="226"/>
    </location>
</feature>
<dbReference type="EMBL" id="JAAGWQ010000060">
    <property type="protein sequence ID" value="KAF5672434.1"/>
    <property type="molecule type" value="Genomic_DNA"/>
</dbReference>
<feature type="region of interest" description="Disordered" evidence="1">
    <location>
        <begin position="106"/>
        <end position="154"/>
    </location>
</feature>